<dbReference type="PROSITE" id="PS50005">
    <property type="entry name" value="TPR"/>
    <property type="match status" value="1"/>
</dbReference>
<reference evidence="3 4" key="1">
    <citation type="submission" date="2024-05" db="EMBL/GenBank/DDBJ databases">
        <authorList>
            <person name="Wallberg A."/>
        </authorList>
    </citation>
    <scope>NUCLEOTIDE SEQUENCE [LARGE SCALE GENOMIC DNA]</scope>
</reference>
<feature type="compositionally biased region" description="Polar residues" evidence="2">
    <location>
        <begin position="167"/>
        <end position="189"/>
    </location>
</feature>
<dbReference type="InterPro" id="IPR019734">
    <property type="entry name" value="TPR_rpt"/>
</dbReference>
<feature type="compositionally biased region" description="Basic and acidic residues" evidence="2">
    <location>
        <begin position="502"/>
        <end position="524"/>
    </location>
</feature>
<feature type="region of interest" description="Disordered" evidence="2">
    <location>
        <begin position="167"/>
        <end position="201"/>
    </location>
</feature>
<keyword evidence="1" id="KW-0802">TPR repeat</keyword>
<dbReference type="SUPFAM" id="SSF48452">
    <property type="entry name" value="TPR-like"/>
    <property type="match status" value="1"/>
</dbReference>
<feature type="compositionally biased region" description="Basic and acidic residues" evidence="2">
    <location>
        <begin position="474"/>
        <end position="489"/>
    </location>
</feature>
<feature type="compositionally biased region" description="Basic and acidic residues" evidence="2">
    <location>
        <begin position="638"/>
        <end position="661"/>
    </location>
</feature>
<feature type="compositionally biased region" description="Basic and acidic residues" evidence="2">
    <location>
        <begin position="190"/>
        <end position="201"/>
    </location>
</feature>
<gene>
    <name evidence="3" type="ORF">MNOR_LOCUS4333</name>
</gene>
<dbReference type="Gene3D" id="1.25.40.10">
    <property type="entry name" value="Tetratricopeptide repeat domain"/>
    <property type="match status" value="1"/>
</dbReference>
<feature type="compositionally biased region" description="Acidic residues" evidence="2">
    <location>
        <begin position="108"/>
        <end position="120"/>
    </location>
</feature>
<feature type="region of interest" description="Disordered" evidence="2">
    <location>
        <begin position="545"/>
        <end position="565"/>
    </location>
</feature>
<feature type="compositionally biased region" description="Low complexity" evidence="2">
    <location>
        <begin position="364"/>
        <end position="384"/>
    </location>
</feature>
<keyword evidence="4" id="KW-1185">Reference proteome</keyword>
<dbReference type="AlphaFoldDB" id="A0AAV2PX39"/>
<dbReference type="Proteomes" id="UP001497623">
    <property type="component" value="Unassembled WGS sequence"/>
</dbReference>
<feature type="region of interest" description="Disordered" evidence="2">
    <location>
        <begin position="358"/>
        <end position="387"/>
    </location>
</feature>
<evidence type="ECO:0000256" key="2">
    <source>
        <dbReference type="SAM" id="MobiDB-lite"/>
    </source>
</evidence>
<protein>
    <submittedName>
        <fullName evidence="3">Uncharacterized protein</fullName>
    </submittedName>
</protein>
<feature type="compositionally biased region" description="Acidic residues" evidence="2">
    <location>
        <begin position="133"/>
        <end position="143"/>
    </location>
</feature>
<feature type="region of interest" description="Disordered" evidence="2">
    <location>
        <begin position="422"/>
        <end position="530"/>
    </location>
</feature>
<dbReference type="Pfam" id="PF13181">
    <property type="entry name" value="TPR_8"/>
    <property type="match status" value="1"/>
</dbReference>
<sequence length="701" mass="80763">MDAIIAKASILGNIGDLDEALELLESAIQQDSAIAQDSKNIKAKSYYCQVAEEKAQEYLNKGNKEEALKFYEKILQVDSENIKVQKAIFQLRKKTSSNSVEVICLSSDEDGEDIKEEESPSDISRSASREQSDLSDDDQEDNQTDNCFGTRVLQFLQNIKGPESFDLSVNQMNNNIDTNENGSQRSTSGIKREEREERVSDKYQQDFRFINNDVISEEKEINNKKIESGNRNDYELKKTILSESNKTIDSEILSVSAVENTSVTLSEKCTKYGTEETSGTNFTQTIVDSNEKESTNSKITDRNENENIMKKNSKKRILPKLTRLPSRNIMESNSLCVMKPQNTQEMNKLEGYSIKNRSQSEIRNQSQSEINQSQSEINQSQSEMSNEKVIRNSRIVNNFDHSRIIENDQYSRNGSGDFELATTEDERENSHENDKILNKTRKSKSEDKESQYFKETNEHKVHKTPVINRKVKNCNRENNEKEKDEETAKYKSSGRVKQKNNNNKEDSKEKGRNNEPFDKSEKNTSKSKRNFVIIAKNVKQSVADQKFTNKKASKHSYQKPNDNMETKSNYVKENLFGVNRNSLNTMELEDFDLPDIETSMSSTSLSSTSMSGSHREHAETQKKVKVKRVIDEEYDELNELRKDLEQISSTEDVKDRKETPTKNRKSINLDNVKSKKTCEFLERLRKENEKTEKRKIEMSDR</sequence>
<dbReference type="InterPro" id="IPR011990">
    <property type="entry name" value="TPR-like_helical_dom_sf"/>
</dbReference>
<organism evidence="3 4">
    <name type="scientific">Meganyctiphanes norvegica</name>
    <name type="common">Northern krill</name>
    <name type="synonym">Thysanopoda norvegica</name>
    <dbReference type="NCBI Taxonomy" id="48144"/>
    <lineage>
        <taxon>Eukaryota</taxon>
        <taxon>Metazoa</taxon>
        <taxon>Ecdysozoa</taxon>
        <taxon>Arthropoda</taxon>
        <taxon>Crustacea</taxon>
        <taxon>Multicrustacea</taxon>
        <taxon>Malacostraca</taxon>
        <taxon>Eumalacostraca</taxon>
        <taxon>Eucarida</taxon>
        <taxon>Euphausiacea</taxon>
        <taxon>Euphausiidae</taxon>
        <taxon>Meganyctiphanes</taxon>
    </lineage>
</organism>
<evidence type="ECO:0000313" key="3">
    <source>
        <dbReference type="EMBL" id="CAL4064875.1"/>
    </source>
</evidence>
<feature type="compositionally biased region" description="Basic and acidic residues" evidence="2">
    <location>
        <begin position="613"/>
        <end position="622"/>
    </location>
</feature>
<proteinExistence type="predicted"/>
<evidence type="ECO:0000313" key="4">
    <source>
        <dbReference type="Proteomes" id="UP001497623"/>
    </source>
</evidence>
<feature type="region of interest" description="Disordered" evidence="2">
    <location>
        <begin position="108"/>
        <end position="145"/>
    </location>
</feature>
<feature type="compositionally biased region" description="Basic and acidic residues" evidence="2">
    <location>
        <begin position="428"/>
        <end position="459"/>
    </location>
</feature>
<feature type="compositionally biased region" description="Basic residues" evidence="2">
    <location>
        <begin position="548"/>
        <end position="557"/>
    </location>
</feature>
<dbReference type="SMART" id="SM00028">
    <property type="entry name" value="TPR"/>
    <property type="match status" value="2"/>
</dbReference>
<name>A0AAV2PX39_MEGNR</name>
<feature type="region of interest" description="Disordered" evidence="2">
    <location>
        <begin position="599"/>
        <end position="670"/>
    </location>
</feature>
<comment type="caution">
    <text evidence="3">The sequence shown here is derived from an EMBL/GenBank/DDBJ whole genome shotgun (WGS) entry which is preliminary data.</text>
</comment>
<feature type="repeat" description="TPR" evidence="1">
    <location>
        <begin position="48"/>
        <end position="81"/>
    </location>
</feature>
<evidence type="ECO:0000256" key="1">
    <source>
        <dbReference type="PROSITE-ProRule" id="PRU00339"/>
    </source>
</evidence>
<dbReference type="EMBL" id="CAXKWB010001580">
    <property type="protein sequence ID" value="CAL4064875.1"/>
    <property type="molecule type" value="Genomic_DNA"/>
</dbReference>
<feature type="compositionally biased region" description="Low complexity" evidence="2">
    <location>
        <begin position="599"/>
        <end position="612"/>
    </location>
</feature>
<accession>A0AAV2PX39</accession>